<protein>
    <submittedName>
        <fullName evidence="2">Uncharacterized protein</fullName>
    </submittedName>
</protein>
<organism evidence="2 3">
    <name type="scientific">Bradyrhizobium japonicum</name>
    <dbReference type="NCBI Taxonomy" id="375"/>
    <lineage>
        <taxon>Bacteria</taxon>
        <taxon>Pseudomonadati</taxon>
        <taxon>Pseudomonadota</taxon>
        <taxon>Alphaproteobacteria</taxon>
        <taxon>Hyphomicrobiales</taxon>
        <taxon>Nitrobacteraceae</taxon>
        <taxon>Bradyrhizobium</taxon>
    </lineage>
</organism>
<name>A0A0A3XIN1_BRAJP</name>
<keyword evidence="1" id="KW-0812">Transmembrane</keyword>
<proteinExistence type="predicted"/>
<gene>
    <name evidence="2" type="ORF">MA20_46265</name>
</gene>
<reference evidence="2 3" key="1">
    <citation type="submission" date="2014-09" db="EMBL/GenBank/DDBJ databases">
        <title>Draft genome of Bradyrhizobium japonicum Is-34.</title>
        <authorList>
            <person name="Tsurumaru H."/>
            <person name="Yamakawa T."/>
            <person name="Hashimoto S."/>
            <person name="Okizaki K."/>
            <person name="Kanesaki Y."/>
            <person name="Yoshikawa H."/>
            <person name="Yajima S."/>
        </authorList>
    </citation>
    <scope>NUCLEOTIDE SEQUENCE [LARGE SCALE GENOMIC DNA]</scope>
    <source>
        <strain evidence="2 3">Is-34</strain>
    </source>
</reference>
<accession>A0A0A3XIN1</accession>
<evidence type="ECO:0000313" key="3">
    <source>
        <dbReference type="Proteomes" id="UP000030377"/>
    </source>
</evidence>
<sequence length="119" mass="13786">MRQLRILPRRLIDFVEIILNIVFVWIWRRCLRFRRNWLEYLPRRVSTIFSGAFMPSSSGNALSVYLLALLEISREVDPLRNSGRQPTRCVATRTLDVSASAVLVAKGSNEIATNWVKRP</sequence>
<evidence type="ECO:0000313" key="2">
    <source>
        <dbReference type="EMBL" id="KGT73119.1"/>
    </source>
</evidence>
<dbReference type="EMBL" id="JRPN01000067">
    <property type="protein sequence ID" value="KGT73119.1"/>
    <property type="molecule type" value="Genomic_DNA"/>
</dbReference>
<keyword evidence="1" id="KW-0472">Membrane</keyword>
<comment type="caution">
    <text evidence="2">The sequence shown here is derived from an EMBL/GenBank/DDBJ whole genome shotgun (WGS) entry which is preliminary data.</text>
</comment>
<dbReference type="Proteomes" id="UP000030377">
    <property type="component" value="Unassembled WGS sequence"/>
</dbReference>
<keyword evidence="1" id="KW-1133">Transmembrane helix</keyword>
<dbReference type="AlphaFoldDB" id="A0A0A3XIN1"/>
<evidence type="ECO:0000256" key="1">
    <source>
        <dbReference type="SAM" id="Phobius"/>
    </source>
</evidence>
<feature type="transmembrane region" description="Helical" evidence="1">
    <location>
        <begin position="12"/>
        <end position="28"/>
    </location>
</feature>